<dbReference type="PANTHER" id="PTHR22807">
    <property type="entry name" value="NOP2 YEAST -RELATED NOL1/NOP2/FMU SUN DOMAIN-CONTAINING"/>
    <property type="match status" value="1"/>
</dbReference>
<accession>A0A0R1PFP6</accession>
<dbReference type="InterPro" id="IPR004573">
    <property type="entry name" value="rRNA_ssu_MeTfrase_B"/>
</dbReference>
<dbReference type="PANTHER" id="PTHR22807:SF53">
    <property type="entry name" value="RIBOSOMAL RNA SMALL SUBUNIT METHYLTRANSFERASE B-RELATED"/>
    <property type="match status" value="1"/>
</dbReference>
<dbReference type="FunFam" id="3.40.50.150:FF:000022">
    <property type="entry name" value="Ribosomal RNA small subunit methyltransferase B"/>
    <property type="match status" value="1"/>
</dbReference>
<evidence type="ECO:0000256" key="2">
    <source>
        <dbReference type="ARBA" id="ARBA00004496"/>
    </source>
</evidence>
<dbReference type="SUPFAM" id="SSF48013">
    <property type="entry name" value="NusB-like"/>
    <property type="match status" value="1"/>
</dbReference>
<evidence type="ECO:0000256" key="5">
    <source>
        <dbReference type="ARBA" id="ARBA00022490"/>
    </source>
</evidence>
<dbReference type="Proteomes" id="UP000051445">
    <property type="component" value="Unassembled WGS sequence"/>
</dbReference>
<dbReference type="Gene3D" id="3.30.70.1170">
    <property type="entry name" value="Sun protein, domain 3"/>
    <property type="match status" value="1"/>
</dbReference>
<comment type="subcellular location">
    <subcellularLocation>
        <location evidence="2">Cytoplasm</location>
    </subcellularLocation>
</comment>
<dbReference type="Pfam" id="PF22458">
    <property type="entry name" value="RsmF-B_ferredox"/>
    <property type="match status" value="1"/>
</dbReference>
<dbReference type="PROSITE" id="PS51686">
    <property type="entry name" value="SAM_MT_RSMB_NOP"/>
    <property type="match status" value="1"/>
</dbReference>
<evidence type="ECO:0000256" key="9">
    <source>
        <dbReference type="ARBA" id="ARBA00022691"/>
    </source>
</evidence>
<dbReference type="STRING" id="1423746.FD27_GL001042"/>
<keyword evidence="8 14" id="KW-0808">Transferase</keyword>
<dbReference type="NCBIfam" id="NF011494">
    <property type="entry name" value="PRK14902.1"/>
    <property type="match status" value="1"/>
</dbReference>
<dbReference type="EC" id="2.1.1.176" evidence="4"/>
<dbReference type="GO" id="GO:0008649">
    <property type="term" value="F:rRNA methyltransferase activity"/>
    <property type="evidence" value="ECO:0007669"/>
    <property type="project" value="InterPro"/>
</dbReference>
<proteinExistence type="inferred from homology"/>
<comment type="function">
    <text evidence="1">Specifically methylates the cytosine at position 967 (m5C967) of 16S rRNA.</text>
</comment>
<evidence type="ECO:0000256" key="7">
    <source>
        <dbReference type="ARBA" id="ARBA00022603"/>
    </source>
</evidence>
<name>A0A0R1PFP6_9LACO</name>
<feature type="binding site" evidence="14">
    <location>
        <position position="287"/>
    </location>
    <ligand>
        <name>S-adenosyl-L-methionine</name>
        <dbReference type="ChEBI" id="CHEBI:59789"/>
    </ligand>
</feature>
<dbReference type="NCBIfam" id="TIGR00563">
    <property type="entry name" value="rsmB"/>
    <property type="match status" value="1"/>
</dbReference>
<comment type="catalytic activity">
    <reaction evidence="13">
        <text>cytidine(967) in 16S rRNA + S-adenosyl-L-methionine = 5-methylcytidine(967) in 16S rRNA + S-adenosyl-L-homocysteine + H(+)</text>
        <dbReference type="Rhea" id="RHEA:42748"/>
        <dbReference type="Rhea" id="RHEA-COMP:10219"/>
        <dbReference type="Rhea" id="RHEA-COMP:10220"/>
        <dbReference type="ChEBI" id="CHEBI:15378"/>
        <dbReference type="ChEBI" id="CHEBI:57856"/>
        <dbReference type="ChEBI" id="CHEBI:59789"/>
        <dbReference type="ChEBI" id="CHEBI:74483"/>
        <dbReference type="ChEBI" id="CHEBI:82748"/>
        <dbReference type="EC" id="2.1.1.176"/>
    </reaction>
</comment>
<evidence type="ECO:0000256" key="14">
    <source>
        <dbReference type="PROSITE-ProRule" id="PRU01023"/>
    </source>
</evidence>
<evidence type="ECO:0000256" key="13">
    <source>
        <dbReference type="ARBA" id="ARBA00047283"/>
    </source>
</evidence>
<keyword evidence="10 14" id="KW-0694">RNA-binding</keyword>
<keyword evidence="5" id="KW-0963">Cytoplasm</keyword>
<evidence type="ECO:0000256" key="12">
    <source>
        <dbReference type="ARBA" id="ARBA00031088"/>
    </source>
</evidence>
<dbReference type="Pfam" id="PF01029">
    <property type="entry name" value="NusB"/>
    <property type="match status" value="1"/>
</dbReference>
<dbReference type="InterPro" id="IPR006027">
    <property type="entry name" value="NusB_RsmB_TIM44"/>
</dbReference>
<dbReference type="PATRIC" id="fig|1423746.3.peg.1056"/>
<evidence type="ECO:0000313" key="17">
    <source>
        <dbReference type="Proteomes" id="UP000051445"/>
    </source>
</evidence>
<feature type="binding site" evidence="14">
    <location>
        <position position="315"/>
    </location>
    <ligand>
        <name>S-adenosyl-L-methionine</name>
        <dbReference type="ChEBI" id="CHEBI:59789"/>
    </ligand>
</feature>
<evidence type="ECO:0000259" key="15">
    <source>
        <dbReference type="PROSITE" id="PS51686"/>
    </source>
</evidence>
<comment type="caution">
    <text evidence="16">The sequence shown here is derived from an EMBL/GenBank/DDBJ whole genome shotgun (WGS) entry which is preliminary data.</text>
</comment>
<keyword evidence="6" id="KW-0698">rRNA processing</keyword>
<evidence type="ECO:0000256" key="10">
    <source>
        <dbReference type="ARBA" id="ARBA00022884"/>
    </source>
</evidence>
<evidence type="ECO:0000256" key="4">
    <source>
        <dbReference type="ARBA" id="ARBA00012140"/>
    </source>
</evidence>
<dbReference type="EMBL" id="AZER01000016">
    <property type="protein sequence ID" value="KRL27288.1"/>
    <property type="molecule type" value="Genomic_DNA"/>
</dbReference>
<evidence type="ECO:0000313" key="16">
    <source>
        <dbReference type="EMBL" id="KRL27288.1"/>
    </source>
</evidence>
<keyword evidence="17" id="KW-1185">Reference proteome</keyword>
<keyword evidence="9 14" id="KW-0949">S-adenosyl-L-methionine</keyword>
<feature type="active site" description="Nucleophile" evidence="14">
    <location>
        <position position="387"/>
    </location>
</feature>
<feature type="binding site" evidence="14">
    <location>
        <position position="334"/>
    </location>
    <ligand>
        <name>S-adenosyl-L-methionine</name>
        <dbReference type="ChEBI" id="CHEBI:59789"/>
    </ligand>
</feature>
<evidence type="ECO:0000256" key="6">
    <source>
        <dbReference type="ARBA" id="ARBA00022552"/>
    </source>
</evidence>
<evidence type="ECO:0000256" key="11">
    <source>
        <dbReference type="ARBA" id="ARBA00030399"/>
    </source>
</evidence>
<dbReference type="PROSITE" id="PS01153">
    <property type="entry name" value="NOL1_NOP2_SUN"/>
    <property type="match status" value="1"/>
</dbReference>
<dbReference type="RefSeq" id="WP_181577912.1">
    <property type="nucleotide sequence ID" value="NZ_AZER01000016.1"/>
</dbReference>
<gene>
    <name evidence="16" type="ORF">FD27_GL001042</name>
</gene>
<reference evidence="16 17" key="1">
    <citation type="journal article" date="2015" name="Genome Announc.">
        <title>Expanding the biotechnology potential of lactobacilli through comparative genomics of 213 strains and associated genera.</title>
        <authorList>
            <person name="Sun Z."/>
            <person name="Harris H.M."/>
            <person name="McCann A."/>
            <person name="Guo C."/>
            <person name="Argimon S."/>
            <person name="Zhang W."/>
            <person name="Yang X."/>
            <person name="Jeffery I.B."/>
            <person name="Cooney J.C."/>
            <person name="Kagawa T.F."/>
            <person name="Liu W."/>
            <person name="Song Y."/>
            <person name="Salvetti E."/>
            <person name="Wrobel A."/>
            <person name="Rasinkangas P."/>
            <person name="Parkhill J."/>
            <person name="Rea M.C."/>
            <person name="O'Sullivan O."/>
            <person name="Ritari J."/>
            <person name="Douillard F.P."/>
            <person name="Paul Ross R."/>
            <person name="Yang R."/>
            <person name="Briner A.E."/>
            <person name="Felis G.E."/>
            <person name="de Vos W.M."/>
            <person name="Barrangou R."/>
            <person name="Klaenhammer T.R."/>
            <person name="Caufield P.W."/>
            <person name="Cui Y."/>
            <person name="Zhang H."/>
            <person name="O'Toole P.W."/>
        </authorList>
    </citation>
    <scope>NUCLEOTIDE SEQUENCE [LARGE SCALE GENOMIC DNA]</scope>
    <source>
        <strain evidence="16 17">DSM 13145</strain>
    </source>
</reference>
<protein>
    <recommendedName>
        <fullName evidence="4">16S rRNA (cytosine(967)-C(5))-methyltransferase</fullName>
        <ecNumber evidence="4">2.1.1.176</ecNumber>
    </recommendedName>
    <alternativeName>
        <fullName evidence="11">16S rRNA m5C967 methyltransferase</fullName>
    </alternativeName>
    <alternativeName>
        <fullName evidence="12">rRNA (cytosine-C(5)-)-methyltransferase RsmB</fullName>
    </alternativeName>
</protein>
<dbReference type="PRINTS" id="PR02008">
    <property type="entry name" value="RCMTFAMILY"/>
</dbReference>
<dbReference type="InterPro" id="IPR054728">
    <property type="entry name" value="RsmB-like_ferredoxin"/>
</dbReference>
<dbReference type="GO" id="GO:0006355">
    <property type="term" value="P:regulation of DNA-templated transcription"/>
    <property type="evidence" value="ECO:0007669"/>
    <property type="project" value="InterPro"/>
</dbReference>
<dbReference type="FunFam" id="3.30.70.1170:FF:000003">
    <property type="entry name" value="16S rRNA (Cytosine(967)-C(5))-methyltransferase RsmB"/>
    <property type="match status" value="1"/>
</dbReference>
<dbReference type="InterPro" id="IPR023267">
    <property type="entry name" value="RCMT"/>
</dbReference>
<dbReference type="InterPro" id="IPR035926">
    <property type="entry name" value="NusB-like_sf"/>
</dbReference>
<dbReference type="InterPro" id="IPR029063">
    <property type="entry name" value="SAM-dependent_MTases_sf"/>
</dbReference>
<organism evidence="16 17">
    <name type="scientific">Limosilactobacillus frumenti DSM 13145</name>
    <dbReference type="NCBI Taxonomy" id="1423746"/>
    <lineage>
        <taxon>Bacteria</taxon>
        <taxon>Bacillati</taxon>
        <taxon>Bacillota</taxon>
        <taxon>Bacilli</taxon>
        <taxon>Lactobacillales</taxon>
        <taxon>Lactobacillaceae</taxon>
        <taxon>Limosilactobacillus</taxon>
    </lineage>
</organism>
<dbReference type="Gene3D" id="3.40.50.150">
    <property type="entry name" value="Vaccinia Virus protein VP39"/>
    <property type="match status" value="1"/>
</dbReference>
<dbReference type="InterPro" id="IPR049560">
    <property type="entry name" value="MeTrfase_RsmB-F_NOP2_cat"/>
</dbReference>
<evidence type="ECO:0000256" key="8">
    <source>
        <dbReference type="ARBA" id="ARBA00022679"/>
    </source>
</evidence>
<evidence type="ECO:0000256" key="3">
    <source>
        <dbReference type="ARBA" id="ARBA00007494"/>
    </source>
</evidence>
<dbReference type="SUPFAM" id="SSF53335">
    <property type="entry name" value="S-adenosyl-L-methionine-dependent methyltransferases"/>
    <property type="match status" value="1"/>
</dbReference>
<dbReference type="Pfam" id="PF01189">
    <property type="entry name" value="Methyltr_RsmB-F"/>
    <property type="match status" value="1"/>
</dbReference>
<dbReference type="InterPro" id="IPR001678">
    <property type="entry name" value="MeTrfase_RsmB-F_NOP2_dom"/>
</dbReference>
<dbReference type="AlphaFoldDB" id="A0A0R1PFP6"/>
<dbReference type="GO" id="GO:0003723">
    <property type="term" value="F:RNA binding"/>
    <property type="evidence" value="ECO:0007669"/>
    <property type="project" value="UniProtKB-UniRule"/>
</dbReference>
<sequence>MTNFNPTNARELAFYALDKVRASQAYSNLQVDSLLKKHPLNSADRGLMTTIVYGTLQHQLTLQYWLQEVVNHRQIDSWVETLLLTALYQYHYLERVPNWAITDETIKIAKYRGNPGIRKFVTGVLHAALRVGWPDFSSIQPDVKRLSIAASVPEWLVAEFVKEYGQEKAESILRAINEPAHVSVRVDTTKMSVDEVQNELTNEGVSTHPSPIAPECLIVEAGEVVNSSLFRNGQITIQDESASLAVDSMDVQPSDHVLDACAAPGGKTVQIAARLSSTEGGAVDALDIHQHKVRLIERNAKRMGVNDRVHAHTLDARNVDHQFADQTFDKVLVDAPCSGIGLLRRKPEIRYTKTLSDSQHLHKIQLAILNAVAPKVKKGGIITYSTCTILQEENDHTVDQFLQGHPDFVLVKTSTTRAIKDDRHSATLTILPSDYGSDGFFISSLQRKL</sequence>
<comment type="similarity">
    <text evidence="3 14">Belongs to the class I-like SAM-binding methyltransferase superfamily. RsmB/NOP family.</text>
</comment>
<keyword evidence="7 14" id="KW-0489">Methyltransferase</keyword>
<evidence type="ECO:0000256" key="1">
    <source>
        <dbReference type="ARBA" id="ARBA00002724"/>
    </source>
</evidence>
<feature type="binding site" evidence="14">
    <location>
        <begin position="261"/>
        <end position="267"/>
    </location>
    <ligand>
        <name>S-adenosyl-L-methionine</name>
        <dbReference type="ChEBI" id="CHEBI:59789"/>
    </ligand>
</feature>
<feature type="domain" description="SAM-dependent MTase RsmB/NOP-type" evidence="15">
    <location>
        <begin position="172"/>
        <end position="448"/>
    </location>
</feature>
<dbReference type="InterPro" id="IPR018314">
    <property type="entry name" value="RsmB/NOL1/NOP2-like_CS"/>
</dbReference>
<dbReference type="GO" id="GO:0005737">
    <property type="term" value="C:cytoplasm"/>
    <property type="evidence" value="ECO:0007669"/>
    <property type="project" value="UniProtKB-SubCell"/>
</dbReference>
<dbReference type="Gene3D" id="1.10.940.10">
    <property type="entry name" value="NusB-like"/>
    <property type="match status" value="1"/>
</dbReference>
<dbReference type="CDD" id="cd02440">
    <property type="entry name" value="AdoMet_MTases"/>
    <property type="match status" value="1"/>
</dbReference>